<dbReference type="FunFam" id="3.90.1170.20:FF:000001">
    <property type="entry name" value="Nicotinate-nucleotide diphosphorylase (Carboxylating)"/>
    <property type="match status" value="1"/>
</dbReference>
<dbReference type="InterPro" id="IPR013785">
    <property type="entry name" value="Aldolase_TIM"/>
</dbReference>
<sequence>MTFAAMLEAEVERNVAAALAEDVGSGDLTAQLVPASEVGRATVISREKAILCGTAWFERCFTKLDRAVVVAWKAQDGQEISPGQVVCEIDGPARALLTGERSALNFLQLLSAVATKARQYADLVAGTRAQVVDTRKTIPGLRLAQKYAVRCGGGGNHRLGLYDGILIKENHIVAARSIAAALAAARQIAGNAAGSCQFVQIEVETLAELRQALAAGAEMILLDNMSLDQMREAVAIAAGRAVLEASGNVSLETVRSIAETGVDRISVGALTKDVRALDLSMRFQAQQASVVAREAGSS</sequence>
<organism evidence="16 17">
    <name type="scientific">Candidatus Accumulibacter proximus</name>
    <dbReference type="NCBI Taxonomy" id="2954385"/>
    <lineage>
        <taxon>Bacteria</taxon>
        <taxon>Pseudomonadati</taxon>
        <taxon>Pseudomonadota</taxon>
        <taxon>Betaproteobacteria</taxon>
        <taxon>Candidatus Accumulibacter</taxon>
    </lineage>
</organism>
<protein>
    <recommendedName>
        <fullName evidence="11">Probable nicotinate-nucleotide pyrophosphorylase [carboxylating]</fullName>
        <ecNumber evidence="5">2.4.2.19</ecNumber>
    </recommendedName>
    <alternativeName>
        <fullName evidence="9">Quinolinate phosphoribosyltransferase [decarboxylating]</fullName>
    </alternativeName>
</protein>
<evidence type="ECO:0000256" key="4">
    <source>
        <dbReference type="ARBA" id="ARBA00011218"/>
    </source>
</evidence>
<evidence type="ECO:0000256" key="3">
    <source>
        <dbReference type="ARBA" id="ARBA00009400"/>
    </source>
</evidence>
<accession>A0A935PX90</accession>
<feature type="binding site" evidence="13">
    <location>
        <position position="158"/>
    </location>
    <ligand>
        <name>substrate</name>
    </ligand>
</feature>
<evidence type="ECO:0000256" key="8">
    <source>
        <dbReference type="ARBA" id="ARBA00022679"/>
    </source>
</evidence>
<evidence type="ECO:0000259" key="15">
    <source>
        <dbReference type="Pfam" id="PF02749"/>
    </source>
</evidence>
<evidence type="ECO:0000256" key="2">
    <source>
        <dbReference type="ARBA" id="ARBA00004893"/>
    </source>
</evidence>
<evidence type="ECO:0000256" key="9">
    <source>
        <dbReference type="ARBA" id="ARBA00033102"/>
    </source>
</evidence>
<feature type="binding site" evidence="13">
    <location>
        <position position="168"/>
    </location>
    <ligand>
        <name>substrate</name>
    </ligand>
</feature>
<evidence type="ECO:0000256" key="11">
    <source>
        <dbReference type="ARBA" id="ARBA00069173"/>
    </source>
</evidence>
<evidence type="ECO:0000313" key="17">
    <source>
        <dbReference type="Proteomes" id="UP000697998"/>
    </source>
</evidence>
<dbReference type="InterPro" id="IPR022412">
    <property type="entry name" value="Quinolinate_PRibosylTrfase_N"/>
</dbReference>
<comment type="subunit">
    <text evidence="4">Hexamer formed by 3 homodimers.</text>
</comment>
<evidence type="ECO:0000256" key="10">
    <source>
        <dbReference type="ARBA" id="ARBA00047445"/>
    </source>
</evidence>
<feature type="binding site" evidence="13">
    <location>
        <begin position="134"/>
        <end position="136"/>
    </location>
    <ligand>
        <name>substrate</name>
    </ligand>
</feature>
<dbReference type="InterPro" id="IPR037128">
    <property type="entry name" value="Quinolinate_PRibosylTase_N_sf"/>
</dbReference>
<comment type="catalytic activity">
    <reaction evidence="10">
        <text>nicotinate beta-D-ribonucleotide + CO2 + diphosphate = quinolinate + 5-phospho-alpha-D-ribose 1-diphosphate + 2 H(+)</text>
        <dbReference type="Rhea" id="RHEA:12733"/>
        <dbReference type="ChEBI" id="CHEBI:15378"/>
        <dbReference type="ChEBI" id="CHEBI:16526"/>
        <dbReference type="ChEBI" id="CHEBI:29959"/>
        <dbReference type="ChEBI" id="CHEBI:33019"/>
        <dbReference type="ChEBI" id="CHEBI:57502"/>
        <dbReference type="ChEBI" id="CHEBI:58017"/>
        <dbReference type="EC" id="2.4.2.19"/>
    </reaction>
</comment>
<gene>
    <name evidence="16" type="ORF">IPJ27_09825</name>
</gene>
<comment type="function">
    <text evidence="1">Involved in the catabolism of quinolinic acid (QA).</text>
</comment>
<dbReference type="GO" id="GO:0005737">
    <property type="term" value="C:cytoplasm"/>
    <property type="evidence" value="ECO:0007669"/>
    <property type="project" value="TreeGrafter"/>
</dbReference>
<feature type="binding site" evidence="13">
    <location>
        <position position="223"/>
    </location>
    <ligand>
        <name>substrate</name>
    </ligand>
</feature>
<reference evidence="16 17" key="1">
    <citation type="submission" date="2020-10" db="EMBL/GenBank/DDBJ databases">
        <title>Connecting structure to function with the recovery of over 1000 high-quality activated sludge metagenome-assembled genomes encoding full-length rRNA genes using long-read sequencing.</title>
        <authorList>
            <person name="Singleton C.M."/>
            <person name="Petriglieri F."/>
            <person name="Kristensen J.M."/>
            <person name="Kirkegaard R.H."/>
            <person name="Michaelsen T.Y."/>
            <person name="Andersen M.H."/>
            <person name="Karst S.M."/>
            <person name="Dueholm M.S."/>
            <person name="Nielsen P.H."/>
            <person name="Albertsen M."/>
        </authorList>
    </citation>
    <scope>NUCLEOTIDE SEQUENCE [LARGE SCALE GENOMIC DNA]</scope>
    <source>
        <strain evidence="16">EsbW_18-Q3-R4-48_BATAC.285</strain>
    </source>
</reference>
<dbReference type="InterPro" id="IPR036068">
    <property type="entry name" value="Nicotinate_pribotase-like_C"/>
</dbReference>
<dbReference type="Gene3D" id="3.20.20.70">
    <property type="entry name" value="Aldolase class I"/>
    <property type="match status" value="1"/>
</dbReference>
<keyword evidence="7 12" id="KW-0328">Glycosyltransferase</keyword>
<dbReference type="InterPro" id="IPR002638">
    <property type="entry name" value="Quinolinate_PRibosylTrfase_C"/>
</dbReference>
<name>A0A935PX90_9PROT</name>
<evidence type="ECO:0000256" key="1">
    <source>
        <dbReference type="ARBA" id="ARBA00003237"/>
    </source>
</evidence>
<dbReference type="InterPro" id="IPR004393">
    <property type="entry name" value="NadC"/>
</dbReference>
<feature type="domain" description="Quinolinate phosphoribosyl transferase N-terminal" evidence="15">
    <location>
        <begin position="27"/>
        <end position="111"/>
    </location>
</feature>
<feature type="binding site" evidence="13">
    <location>
        <position position="202"/>
    </location>
    <ligand>
        <name>substrate</name>
    </ligand>
</feature>
<feature type="binding site" evidence="13">
    <location>
        <begin position="246"/>
        <end position="248"/>
    </location>
    <ligand>
        <name>substrate</name>
    </ligand>
</feature>
<evidence type="ECO:0000256" key="6">
    <source>
        <dbReference type="ARBA" id="ARBA00022642"/>
    </source>
</evidence>
<comment type="similarity">
    <text evidence="3 12">Belongs to the NadC/ModD family.</text>
</comment>
<dbReference type="PIRSF" id="PIRSF006250">
    <property type="entry name" value="NadC_ModD"/>
    <property type="match status" value="1"/>
</dbReference>
<dbReference type="GO" id="GO:0004514">
    <property type="term" value="F:nicotinate-nucleotide diphosphorylase (carboxylating) activity"/>
    <property type="evidence" value="ECO:0007669"/>
    <property type="project" value="UniProtKB-EC"/>
</dbReference>
<evidence type="ECO:0000256" key="7">
    <source>
        <dbReference type="ARBA" id="ARBA00022676"/>
    </source>
</evidence>
<feature type="binding site" evidence="13">
    <location>
        <position position="101"/>
    </location>
    <ligand>
        <name>substrate</name>
    </ligand>
</feature>
<dbReference type="SUPFAM" id="SSF54675">
    <property type="entry name" value="Nicotinate/Quinolinate PRTase N-terminal domain-like"/>
    <property type="match status" value="1"/>
</dbReference>
<dbReference type="SUPFAM" id="SSF51690">
    <property type="entry name" value="Nicotinate/Quinolinate PRTase C-terminal domain-like"/>
    <property type="match status" value="1"/>
</dbReference>
<dbReference type="Pfam" id="PF02749">
    <property type="entry name" value="QRPTase_N"/>
    <property type="match status" value="1"/>
</dbReference>
<dbReference type="AlphaFoldDB" id="A0A935PX90"/>
<dbReference type="GO" id="GO:0034213">
    <property type="term" value="P:quinolinate catabolic process"/>
    <property type="evidence" value="ECO:0007669"/>
    <property type="project" value="TreeGrafter"/>
</dbReference>
<dbReference type="Gene3D" id="3.90.1170.20">
    <property type="entry name" value="Quinolinate phosphoribosyl transferase, N-terminal domain"/>
    <property type="match status" value="1"/>
</dbReference>
<keyword evidence="6" id="KW-0662">Pyridine nucleotide biosynthesis</keyword>
<dbReference type="GO" id="GO:0009435">
    <property type="term" value="P:NAD+ biosynthetic process"/>
    <property type="evidence" value="ECO:0007669"/>
    <property type="project" value="InterPro"/>
</dbReference>
<proteinExistence type="inferred from homology"/>
<dbReference type="FunFam" id="3.20.20.70:FF:000030">
    <property type="entry name" value="Nicotinate-nucleotide pyrophosphorylase, carboxylating"/>
    <property type="match status" value="1"/>
</dbReference>
<dbReference type="NCBIfam" id="TIGR00078">
    <property type="entry name" value="nadC"/>
    <property type="match status" value="1"/>
</dbReference>
<evidence type="ECO:0000256" key="13">
    <source>
        <dbReference type="PIRSR" id="PIRSR006250-1"/>
    </source>
</evidence>
<dbReference type="EC" id="2.4.2.19" evidence="5"/>
<dbReference type="EMBL" id="JADJMH010000006">
    <property type="protein sequence ID" value="MBK7675029.1"/>
    <property type="molecule type" value="Genomic_DNA"/>
</dbReference>
<evidence type="ECO:0000256" key="5">
    <source>
        <dbReference type="ARBA" id="ARBA00011944"/>
    </source>
</evidence>
<dbReference type="Proteomes" id="UP000697998">
    <property type="component" value="Unassembled WGS sequence"/>
</dbReference>
<dbReference type="CDD" id="cd01572">
    <property type="entry name" value="QPRTase"/>
    <property type="match status" value="1"/>
</dbReference>
<dbReference type="PANTHER" id="PTHR32179">
    <property type="entry name" value="NICOTINATE-NUCLEOTIDE PYROPHOSPHORYLASE [CARBOXYLATING]"/>
    <property type="match status" value="1"/>
</dbReference>
<evidence type="ECO:0000313" key="16">
    <source>
        <dbReference type="EMBL" id="MBK7675029.1"/>
    </source>
</evidence>
<dbReference type="Pfam" id="PF01729">
    <property type="entry name" value="QRPTase_C"/>
    <property type="match status" value="1"/>
</dbReference>
<dbReference type="InterPro" id="IPR027277">
    <property type="entry name" value="NadC/ModD"/>
</dbReference>
<comment type="pathway">
    <text evidence="2">Cofactor biosynthesis; NAD(+) biosynthesis; nicotinate D-ribonucleotide from quinolinate: step 1/1.</text>
</comment>
<feature type="binding site" evidence="13">
    <location>
        <begin position="267"/>
        <end position="269"/>
    </location>
    <ligand>
        <name>substrate</name>
    </ligand>
</feature>
<keyword evidence="8 12" id="KW-0808">Transferase</keyword>
<comment type="caution">
    <text evidence="16">The sequence shown here is derived from an EMBL/GenBank/DDBJ whole genome shotgun (WGS) entry which is preliminary data.</text>
</comment>
<evidence type="ECO:0000256" key="12">
    <source>
        <dbReference type="PIRNR" id="PIRNR006250"/>
    </source>
</evidence>
<evidence type="ECO:0000259" key="14">
    <source>
        <dbReference type="Pfam" id="PF01729"/>
    </source>
</evidence>
<feature type="domain" description="Quinolinate phosphoribosyl transferase C-terminal" evidence="14">
    <location>
        <begin position="113"/>
        <end position="282"/>
    </location>
</feature>
<dbReference type="PANTHER" id="PTHR32179:SF3">
    <property type="entry name" value="NICOTINATE-NUCLEOTIDE PYROPHOSPHORYLASE [CARBOXYLATING]"/>
    <property type="match status" value="1"/>
</dbReference>